<evidence type="ECO:0000313" key="1">
    <source>
        <dbReference type="EMBL" id="TFK68302.1"/>
    </source>
</evidence>
<keyword evidence="2" id="KW-1185">Reference proteome</keyword>
<dbReference type="EMBL" id="ML208355">
    <property type="protein sequence ID" value="TFK68302.1"/>
    <property type="molecule type" value="Genomic_DNA"/>
</dbReference>
<accession>A0ACD3ATQ4</accession>
<reference evidence="1 2" key="1">
    <citation type="journal article" date="2019" name="Nat. Ecol. Evol.">
        <title>Megaphylogeny resolves global patterns of mushroom evolution.</title>
        <authorList>
            <person name="Varga T."/>
            <person name="Krizsan K."/>
            <person name="Foldi C."/>
            <person name="Dima B."/>
            <person name="Sanchez-Garcia M."/>
            <person name="Sanchez-Ramirez S."/>
            <person name="Szollosi G.J."/>
            <person name="Szarkandi J.G."/>
            <person name="Papp V."/>
            <person name="Albert L."/>
            <person name="Andreopoulos W."/>
            <person name="Angelini C."/>
            <person name="Antonin V."/>
            <person name="Barry K.W."/>
            <person name="Bougher N.L."/>
            <person name="Buchanan P."/>
            <person name="Buyck B."/>
            <person name="Bense V."/>
            <person name="Catcheside P."/>
            <person name="Chovatia M."/>
            <person name="Cooper J."/>
            <person name="Damon W."/>
            <person name="Desjardin D."/>
            <person name="Finy P."/>
            <person name="Geml J."/>
            <person name="Haridas S."/>
            <person name="Hughes K."/>
            <person name="Justo A."/>
            <person name="Karasinski D."/>
            <person name="Kautmanova I."/>
            <person name="Kiss B."/>
            <person name="Kocsube S."/>
            <person name="Kotiranta H."/>
            <person name="LaButti K.M."/>
            <person name="Lechner B.E."/>
            <person name="Liimatainen K."/>
            <person name="Lipzen A."/>
            <person name="Lukacs Z."/>
            <person name="Mihaltcheva S."/>
            <person name="Morgado L.N."/>
            <person name="Niskanen T."/>
            <person name="Noordeloos M.E."/>
            <person name="Ohm R.A."/>
            <person name="Ortiz-Santana B."/>
            <person name="Ovrebo C."/>
            <person name="Racz N."/>
            <person name="Riley R."/>
            <person name="Savchenko A."/>
            <person name="Shiryaev A."/>
            <person name="Soop K."/>
            <person name="Spirin V."/>
            <person name="Szebenyi C."/>
            <person name="Tomsovsky M."/>
            <person name="Tulloss R.E."/>
            <person name="Uehling J."/>
            <person name="Grigoriev I.V."/>
            <person name="Vagvolgyi C."/>
            <person name="Papp T."/>
            <person name="Martin F.M."/>
            <person name="Miettinen O."/>
            <person name="Hibbett D.S."/>
            <person name="Nagy L.G."/>
        </authorList>
    </citation>
    <scope>NUCLEOTIDE SEQUENCE [LARGE SCALE GENOMIC DNA]</scope>
    <source>
        <strain evidence="1 2">NL-1719</strain>
    </source>
</reference>
<protein>
    <submittedName>
        <fullName evidence="1">Uncharacterized protein</fullName>
    </submittedName>
</protein>
<sequence length="396" mass="43316">MFKFDFDIDDLDEEQVDFEIPQITDESTSTKATSQQPFIEISLEDLLISLPSQISYSNLSIPLSSKGEFQSTEEKSITLSRRDLFDARFQLIAEDEQDESAGSTSKLEGKNSRPDASALQFIEAPSDLVPGVHEGGLKTWECSLDLVDYLDGLGKSGLAQGKRTLEVGCGTAVPSMYLLHTLLQGSPPSTETHIHLQDYNVSVLQLVTLPNILLTWCRSAHIRANLVLCFLLDNSHAAFEFRSTEPKSEDDAEALEIEITPDLTSAFVSSLKDYKVHLRFFAGSWATFNLQSCGGAYDIVLSSETIYQTSSLPSLVALLKAACGHGEALEDLVQGKLTISSENECLCLIAAKVVYFGVGGGVPEFIKLVEHNRGAVTTVLERRAGVGRKILGVDWL</sequence>
<organism evidence="1 2">
    <name type="scientific">Pluteus cervinus</name>
    <dbReference type="NCBI Taxonomy" id="181527"/>
    <lineage>
        <taxon>Eukaryota</taxon>
        <taxon>Fungi</taxon>
        <taxon>Dikarya</taxon>
        <taxon>Basidiomycota</taxon>
        <taxon>Agaricomycotina</taxon>
        <taxon>Agaricomycetes</taxon>
        <taxon>Agaricomycetidae</taxon>
        <taxon>Agaricales</taxon>
        <taxon>Pluteineae</taxon>
        <taxon>Pluteaceae</taxon>
        <taxon>Pluteus</taxon>
    </lineage>
</organism>
<gene>
    <name evidence="1" type="ORF">BDN72DRAFT_950267</name>
</gene>
<proteinExistence type="predicted"/>
<dbReference type="Proteomes" id="UP000308600">
    <property type="component" value="Unassembled WGS sequence"/>
</dbReference>
<name>A0ACD3ATQ4_9AGAR</name>
<evidence type="ECO:0000313" key="2">
    <source>
        <dbReference type="Proteomes" id="UP000308600"/>
    </source>
</evidence>